<feature type="transmembrane region" description="Helical" evidence="1">
    <location>
        <begin position="510"/>
        <end position="529"/>
    </location>
</feature>
<keyword evidence="1" id="KW-1133">Transmembrane helix</keyword>
<feature type="transmembrane region" description="Helical" evidence="1">
    <location>
        <begin position="400"/>
        <end position="425"/>
    </location>
</feature>
<feature type="transmembrane region" description="Helical" evidence="1">
    <location>
        <begin position="437"/>
        <end position="458"/>
    </location>
</feature>
<feature type="transmembrane region" description="Helical" evidence="1">
    <location>
        <begin position="465"/>
        <end position="490"/>
    </location>
</feature>
<protein>
    <submittedName>
        <fullName evidence="2">Exporter of polyketide antibiotics</fullName>
    </submittedName>
</protein>
<feature type="transmembrane region" description="Helical" evidence="1">
    <location>
        <begin position="351"/>
        <end position="369"/>
    </location>
</feature>
<feature type="transmembrane region" description="Helical" evidence="1">
    <location>
        <begin position="191"/>
        <end position="209"/>
    </location>
</feature>
<feature type="transmembrane region" description="Helical" evidence="1">
    <location>
        <begin position="156"/>
        <end position="179"/>
    </location>
</feature>
<sequence length="540" mass="54696">MTATTGLGQLSRLAVRRDRLVLPLWMIGLAAFTAATTALWANDFSDTADLVRETRAAAGSPGIRLLGLASGPSLGAYAMVRNFVLLAVLAALMSIFAVVRHTRQGEETGRAELIGAGPVGRHAALAAALAVTTAANGVLAVLIAVALMVAGQPAGGSITAGAAVAGVGLVFAGVAAVTVQLATSTRAASGLAAAVLGVAFLTSGVGNMTGRVDAAGLRVASTWPAWISPIGWGQQMRPFGGNDWWPLALSVAVFVTASAAGAVLATRRDFALGMLPQRPGRAHAGRALRGPVGLAWRLQRGPAIGWAVGMLGFGVVMGGLVEQVRDATGSARDWYVRMGGSDQIVDAYRSSIMQMAGVAAAIYAVQVLLRMRSEEADGPLEPVLATAVGRVRWAAAHVGVTLLGATALVLVFAGGAGLAAAGALGDPVGQIAPLVRAGLVQLPAIGVLAAAVLVAVAFAHRAAVVVAWSLLLASIVLGPLFGATLGVPAWGRDLSPFTHVPKVPAVPVDVGPIAGLTVVLLMFASAGFVRLRHRDLQLPA</sequence>
<feature type="transmembrane region" description="Helical" evidence="1">
    <location>
        <begin position="123"/>
        <end position="150"/>
    </location>
</feature>
<organism evidence="2 3">
    <name type="scientific">Virgisporangium aurantiacum</name>
    <dbReference type="NCBI Taxonomy" id="175570"/>
    <lineage>
        <taxon>Bacteria</taxon>
        <taxon>Bacillati</taxon>
        <taxon>Actinomycetota</taxon>
        <taxon>Actinomycetes</taxon>
        <taxon>Micromonosporales</taxon>
        <taxon>Micromonosporaceae</taxon>
        <taxon>Virgisporangium</taxon>
    </lineage>
</organism>
<feature type="transmembrane region" description="Helical" evidence="1">
    <location>
        <begin position="20"/>
        <end position="41"/>
    </location>
</feature>
<keyword evidence="1" id="KW-0472">Membrane</keyword>
<comment type="caution">
    <text evidence="2">The sequence shown here is derived from an EMBL/GenBank/DDBJ whole genome shotgun (WGS) entry which is preliminary data.</text>
</comment>
<evidence type="ECO:0000313" key="2">
    <source>
        <dbReference type="EMBL" id="GIJ54710.1"/>
    </source>
</evidence>
<dbReference type="AlphaFoldDB" id="A0A8J3Z4B0"/>
<keyword evidence="3" id="KW-1185">Reference proteome</keyword>
<dbReference type="RefSeq" id="WP_203990215.1">
    <property type="nucleotide sequence ID" value="NZ_BOPG01000012.1"/>
</dbReference>
<proteinExistence type="predicted"/>
<accession>A0A8J3Z4B0</accession>
<gene>
    <name evidence="2" type="ORF">Vau01_022260</name>
</gene>
<evidence type="ECO:0000256" key="1">
    <source>
        <dbReference type="SAM" id="Phobius"/>
    </source>
</evidence>
<name>A0A8J3Z4B0_9ACTN</name>
<feature type="transmembrane region" description="Helical" evidence="1">
    <location>
        <begin position="303"/>
        <end position="321"/>
    </location>
</feature>
<feature type="transmembrane region" description="Helical" evidence="1">
    <location>
        <begin position="83"/>
        <end position="102"/>
    </location>
</feature>
<keyword evidence="1" id="KW-0812">Transmembrane</keyword>
<evidence type="ECO:0000313" key="3">
    <source>
        <dbReference type="Proteomes" id="UP000612585"/>
    </source>
</evidence>
<dbReference type="EMBL" id="BOPG01000012">
    <property type="protein sequence ID" value="GIJ54710.1"/>
    <property type="molecule type" value="Genomic_DNA"/>
</dbReference>
<dbReference type="Proteomes" id="UP000612585">
    <property type="component" value="Unassembled WGS sequence"/>
</dbReference>
<feature type="transmembrane region" description="Helical" evidence="1">
    <location>
        <begin position="244"/>
        <end position="265"/>
    </location>
</feature>
<reference evidence="2" key="1">
    <citation type="submission" date="2021-01" db="EMBL/GenBank/DDBJ databases">
        <title>Whole genome shotgun sequence of Virgisporangium aurantiacum NBRC 16421.</title>
        <authorList>
            <person name="Komaki H."/>
            <person name="Tamura T."/>
        </authorList>
    </citation>
    <scope>NUCLEOTIDE SEQUENCE</scope>
    <source>
        <strain evidence="2">NBRC 16421</strain>
    </source>
</reference>